<dbReference type="Pfam" id="PF21343">
    <property type="entry name" value="ACAD9-ACADV_C"/>
    <property type="match status" value="1"/>
</dbReference>
<evidence type="ECO:0000259" key="9">
    <source>
        <dbReference type="Pfam" id="PF02771"/>
    </source>
</evidence>
<dbReference type="InterPro" id="IPR009100">
    <property type="entry name" value="AcylCoA_DH/oxidase_NM_dom_sf"/>
</dbReference>
<keyword evidence="4" id="KW-0274">FAD</keyword>
<dbReference type="SUPFAM" id="SSF56645">
    <property type="entry name" value="Acyl-CoA dehydrogenase NM domain-like"/>
    <property type="match status" value="1"/>
</dbReference>
<feature type="domain" description="Acyl-CoA oxidase/dehydrogenase middle" evidence="8">
    <location>
        <begin position="204"/>
        <end position="296"/>
    </location>
</feature>
<feature type="domain" description="Acyl-CoA dehydrogenase/oxidase N-terminal" evidence="9">
    <location>
        <begin position="124"/>
        <end position="199"/>
    </location>
</feature>
<dbReference type="PANTHER" id="PTHR43884">
    <property type="entry name" value="ACYL-COA DEHYDROGENASE"/>
    <property type="match status" value="1"/>
</dbReference>
<evidence type="ECO:0000256" key="5">
    <source>
        <dbReference type="ARBA" id="ARBA00022946"/>
    </source>
</evidence>
<dbReference type="InterPro" id="IPR036250">
    <property type="entry name" value="AcylCo_DH-like_C"/>
</dbReference>
<dbReference type="PANTHER" id="PTHR43884:SF9">
    <property type="entry name" value="COMPLEX I ASSEMBLY FACTOR ACAD9, MITOCHONDRIAL"/>
    <property type="match status" value="1"/>
</dbReference>
<dbReference type="Proteomes" id="UP001152888">
    <property type="component" value="Unassembled WGS sequence"/>
</dbReference>
<dbReference type="GO" id="GO:0044281">
    <property type="term" value="P:small molecule metabolic process"/>
    <property type="evidence" value="ECO:0007669"/>
    <property type="project" value="UniProtKB-ARBA"/>
</dbReference>
<evidence type="ECO:0008006" key="13">
    <source>
        <dbReference type="Google" id="ProtNLM"/>
    </source>
</evidence>
<proteinExistence type="predicted"/>
<organism evidence="11 12">
    <name type="scientific">Acanthoscelides obtectus</name>
    <name type="common">Bean weevil</name>
    <name type="synonym">Bruchus obtectus</name>
    <dbReference type="NCBI Taxonomy" id="200917"/>
    <lineage>
        <taxon>Eukaryota</taxon>
        <taxon>Metazoa</taxon>
        <taxon>Ecdysozoa</taxon>
        <taxon>Arthropoda</taxon>
        <taxon>Hexapoda</taxon>
        <taxon>Insecta</taxon>
        <taxon>Pterygota</taxon>
        <taxon>Neoptera</taxon>
        <taxon>Endopterygota</taxon>
        <taxon>Coleoptera</taxon>
        <taxon>Polyphaga</taxon>
        <taxon>Cucujiformia</taxon>
        <taxon>Chrysomeloidea</taxon>
        <taxon>Chrysomelidae</taxon>
        <taxon>Bruchinae</taxon>
        <taxon>Bruchini</taxon>
        <taxon>Acanthoscelides</taxon>
    </lineage>
</organism>
<comment type="subcellular location">
    <subcellularLocation>
        <location evidence="2">Mitochondrion</location>
    </subcellularLocation>
</comment>
<dbReference type="Gene3D" id="2.40.110.10">
    <property type="entry name" value="Butyryl-CoA Dehydrogenase, subunit A, domain 2"/>
    <property type="match status" value="1"/>
</dbReference>
<comment type="caution">
    <text evidence="11">The sequence shown here is derived from an EMBL/GenBank/DDBJ whole genome shotgun (WGS) entry which is preliminary data.</text>
</comment>
<dbReference type="Pfam" id="PF02771">
    <property type="entry name" value="Acyl-CoA_dh_N"/>
    <property type="match status" value="1"/>
</dbReference>
<dbReference type="GO" id="GO:0050660">
    <property type="term" value="F:flavin adenine dinucleotide binding"/>
    <property type="evidence" value="ECO:0007669"/>
    <property type="project" value="InterPro"/>
</dbReference>
<keyword evidence="5" id="KW-0809">Transit peptide</keyword>
<dbReference type="GO" id="GO:0003995">
    <property type="term" value="F:acyl-CoA dehydrogenase activity"/>
    <property type="evidence" value="ECO:0007669"/>
    <property type="project" value="TreeGrafter"/>
</dbReference>
<dbReference type="Gene3D" id="1.10.540.10">
    <property type="entry name" value="Acyl-CoA dehydrogenase/oxidase, N-terminal domain"/>
    <property type="match status" value="1"/>
</dbReference>
<evidence type="ECO:0000256" key="7">
    <source>
        <dbReference type="ARBA" id="ARBA00023128"/>
    </source>
</evidence>
<dbReference type="Gene3D" id="1.20.140.10">
    <property type="entry name" value="Butyryl-CoA Dehydrogenase, subunit A, domain 3"/>
    <property type="match status" value="2"/>
</dbReference>
<name>A0A9P0JW46_ACAOB</name>
<dbReference type="GO" id="GO:0005739">
    <property type="term" value="C:mitochondrion"/>
    <property type="evidence" value="ECO:0007669"/>
    <property type="project" value="UniProtKB-SubCell"/>
</dbReference>
<dbReference type="SUPFAM" id="SSF47203">
    <property type="entry name" value="Acyl-CoA dehydrogenase C-terminal domain-like"/>
    <property type="match status" value="1"/>
</dbReference>
<accession>A0A9P0JW46</accession>
<dbReference type="InterPro" id="IPR049448">
    <property type="entry name" value="ACAD9/ACADV-like_C"/>
</dbReference>
<feature type="domain" description="ACAD9/ACADV-like C-terminal" evidence="10">
    <location>
        <begin position="517"/>
        <end position="631"/>
    </location>
</feature>
<evidence type="ECO:0000259" key="8">
    <source>
        <dbReference type="Pfam" id="PF02770"/>
    </source>
</evidence>
<dbReference type="InterPro" id="IPR013786">
    <property type="entry name" value="AcylCoA_DH/ox_N"/>
</dbReference>
<evidence type="ECO:0000256" key="6">
    <source>
        <dbReference type="ARBA" id="ARBA00023002"/>
    </source>
</evidence>
<evidence type="ECO:0000256" key="4">
    <source>
        <dbReference type="ARBA" id="ARBA00022827"/>
    </source>
</evidence>
<keyword evidence="7" id="KW-0496">Mitochondrion</keyword>
<dbReference type="OrthoDB" id="354at2759"/>
<comment type="cofactor">
    <cofactor evidence="1">
        <name>FAD</name>
        <dbReference type="ChEBI" id="CHEBI:57692"/>
    </cofactor>
</comment>
<gene>
    <name evidence="11" type="ORF">ACAOBT_LOCUS4292</name>
</gene>
<keyword evidence="12" id="KW-1185">Reference proteome</keyword>
<evidence type="ECO:0000256" key="3">
    <source>
        <dbReference type="ARBA" id="ARBA00022630"/>
    </source>
</evidence>
<dbReference type="InterPro" id="IPR006091">
    <property type="entry name" value="Acyl-CoA_Oxase/DH_mid-dom"/>
</dbReference>
<evidence type="ECO:0000256" key="1">
    <source>
        <dbReference type="ARBA" id="ARBA00001974"/>
    </source>
</evidence>
<dbReference type="InterPro" id="IPR037069">
    <property type="entry name" value="AcylCoA_DH/ox_N_sf"/>
</dbReference>
<dbReference type="EMBL" id="CAKOFQ010006696">
    <property type="protein sequence ID" value="CAH1961684.1"/>
    <property type="molecule type" value="Genomic_DNA"/>
</dbReference>
<evidence type="ECO:0000313" key="11">
    <source>
        <dbReference type="EMBL" id="CAH1961684.1"/>
    </source>
</evidence>
<sequence>MYSFRLKSLSKLLPRKTAIQSVPSHNYSTSTQPAVTSPQQDYEKQLKDFNTLKNITRKPRTKKPQRAPFMKELLIGNFDTEILTYPQLDRKEEVEEIQVDAQTVQKLLGQNHMVNCTSLGDKNFRQNLADYKMIGLQASQYINGRECGISETMRYLEALSEHSLRDSIITHEQLSVQTLNKYANEMLKQKYLPRIMAGESLAAMCLSEAHVTDITGFGTKADLSSDGKSWVLNGEKTMVINGVSADVLIVFAVTNVIKRDVEEDKRITAFVIEKDSPGVSFVKNDSTSVETASIRFENTTIPNENVIGEVDKGVDILNEIILDYRLSIGPPCITLTKKILNTLSNEIIRKSDDVNLIYKTDAVRSIIAKITSSIFAMESATYLTSGLLDSFENQDCQMESSIVKVFCSEKLWEASNLCLDLTGTVAISDSHFANKYHKEALPFVSLHDPNDSLKIIIALLGLQHAGVSLNEKIHKIRNPLYFSAFAFKRFFTGRRNDDDDPKLDLELQEYLHPTCYKASKNLEYCVKRLEFATEIMLGRYGPAVINYHMDLRRYAECIIDTYILVACLGRASRSYCIGLRNADCEMLVADTISFNTKQKVQYLVKEIHGGHYATNDENYRQIAKRVFKAKEYALEHPLKRNF</sequence>
<evidence type="ECO:0000313" key="12">
    <source>
        <dbReference type="Proteomes" id="UP001152888"/>
    </source>
</evidence>
<dbReference type="InterPro" id="IPR046373">
    <property type="entry name" value="Acyl-CoA_Oxase/DH_mid-dom_sf"/>
</dbReference>
<keyword evidence="3" id="KW-0285">Flavoprotein</keyword>
<protein>
    <recommendedName>
        <fullName evidence="13">Acyl-CoA dehydrogenase family member 9, mitochondrial</fullName>
    </recommendedName>
</protein>
<evidence type="ECO:0000256" key="2">
    <source>
        <dbReference type="ARBA" id="ARBA00004173"/>
    </source>
</evidence>
<keyword evidence="6" id="KW-0560">Oxidoreductase</keyword>
<evidence type="ECO:0000259" key="10">
    <source>
        <dbReference type="Pfam" id="PF21343"/>
    </source>
</evidence>
<dbReference type="AlphaFoldDB" id="A0A9P0JW46"/>
<dbReference type="Pfam" id="PF02770">
    <property type="entry name" value="Acyl-CoA_dh_M"/>
    <property type="match status" value="1"/>
</dbReference>
<reference evidence="11" key="1">
    <citation type="submission" date="2022-03" db="EMBL/GenBank/DDBJ databases">
        <authorList>
            <person name="Sayadi A."/>
        </authorList>
    </citation>
    <scope>NUCLEOTIDE SEQUENCE</scope>
</reference>